<evidence type="ECO:0000313" key="9">
    <source>
        <dbReference type="Proteomes" id="UP000824236"/>
    </source>
</evidence>
<dbReference type="PANTHER" id="PTHR30572:SF18">
    <property type="entry name" value="ABC-TYPE MACROLIDE FAMILY EXPORT SYSTEM PERMEASE COMPONENT 2"/>
    <property type="match status" value="1"/>
</dbReference>
<dbReference type="EMBL" id="JAHLFO010000064">
    <property type="protein sequence ID" value="MBU3813862.1"/>
    <property type="molecule type" value="Genomic_DNA"/>
</dbReference>
<dbReference type="Proteomes" id="UP000824236">
    <property type="component" value="Unassembled WGS sequence"/>
</dbReference>
<dbReference type="AlphaFoldDB" id="A0A9E2KEW7"/>
<evidence type="ECO:0000256" key="3">
    <source>
        <dbReference type="ARBA" id="ARBA00022692"/>
    </source>
</evidence>
<dbReference type="GO" id="GO:0005886">
    <property type="term" value="C:plasma membrane"/>
    <property type="evidence" value="ECO:0007669"/>
    <property type="project" value="UniProtKB-SubCell"/>
</dbReference>
<keyword evidence="3 6" id="KW-0812">Transmembrane</keyword>
<feature type="transmembrane region" description="Helical" evidence="6">
    <location>
        <begin position="330"/>
        <end position="356"/>
    </location>
</feature>
<evidence type="ECO:0000256" key="4">
    <source>
        <dbReference type="ARBA" id="ARBA00022989"/>
    </source>
</evidence>
<gene>
    <name evidence="8" type="ORF">H9791_05055</name>
</gene>
<dbReference type="GO" id="GO:0022857">
    <property type="term" value="F:transmembrane transporter activity"/>
    <property type="evidence" value="ECO:0007669"/>
    <property type="project" value="TreeGrafter"/>
</dbReference>
<dbReference type="Pfam" id="PF02687">
    <property type="entry name" value="FtsX"/>
    <property type="match status" value="1"/>
</dbReference>
<feature type="transmembrane region" description="Helical" evidence="6">
    <location>
        <begin position="420"/>
        <end position="441"/>
    </location>
</feature>
<evidence type="ECO:0000256" key="6">
    <source>
        <dbReference type="SAM" id="Phobius"/>
    </source>
</evidence>
<accession>A0A9E2KEW7</accession>
<comment type="subcellular location">
    <subcellularLocation>
        <location evidence="1">Cell membrane</location>
        <topology evidence="1">Multi-pass membrane protein</topology>
    </subcellularLocation>
</comment>
<organism evidence="8 9">
    <name type="scientific">Candidatus Bacteroides intestinipullorum</name>
    <dbReference type="NCBI Taxonomy" id="2838471"/>
    <lineage>
        <taxon>Bacteria</taxon>
        <taxon>Pseudomonadati</taxon>
        <taxon>Bacteroidota</taxon>
        <taxon>Bacteroidia</taxon>
        <taxon>Bacteroidales</taxon>
        <taxon>Bacteroidaceae</taxon>
        <taxon>Bacteroides</taxon>
    </lineage>
</organism>
<reference evidence="8" key="1">
    <citation type="journal article" date="2021" name="PeerJ">
        <title>Extensive microbial diversity within the chicken gut microbiome revealed by metagenomics and culture.</title>
        <authorList>
            <person name="Gilroy R."/>
            <person name="Ravi A."/>
            <person name="Getino M."/>
            <person name="Pursley I."/>
            <person name="Horton D.L."/>
            <person name="Alikhan N.F."/>
            <person name="Baker D."/>
            <person name="Gharbi K."/>
            <person name="Hall N."/>
            <person name="Watson M."/>
            <person name="Adriaenssens E.M."/>
            <person name="Foster-Nyarko E."/>
            <person name="Jarju S."/>
            <person name="Secka A."/>
            <person name="Antonio M."/>
            <person name="Oren A."/>
            <person name="Chaudhuri R.R."/>
            <person name="La Ragione R."/>
            <person name="Hildebrand F."/>
            <person name="Pallen M.J."/>
        </authorList>
    </citation>
    <scope>NUCLEOTIDE SEQUENCE</scope>
    <source>
        <strain evidence="8">B3-3758</strain>
    </source>
</reference>
<evidence type="ECO:0000256" key="2">
    <source>
        <dbReference type="ARBA" id="ARBA00022475"/>
    </source>
</evidence>
<comment type="caution">
    <text evidence="8">The sequence shown here is derived from an EMBL/GenBank/DDBJ whole genome shotgun (WGS) entry which is preliminary data.</text>
</comment>
<evidence type="ECO:0000313" key="8">
    <source>
        <dbReference type="EMBL" id="MBU3813862.1"/>
    </source>
</evidence>
<feature type="non-terminal residue" evidence="8">
    <location>
        <position position="570"/>
    </location>
</feature>
<keyword evidence="5 6" id="KW-0472">Membrane</keyword>
<keyword evidence="4 6" id="KW-1133">Transmembrane helix</keyword>
<protein>
    <submittedName>
        <fullName evidence="8">FtsX-like permease family protein</fullName>
    </submittedName>
</protein>
<dbReference type="PANTHER" id="PTHR30572">
    <property type="entry name" value="MEMBRANE COMPONENT OF TRANSPORTER-RELATED"/>
    <property type="match status" value="1"/>
</dbReference>
<feature type="domain" description="ABC3 transporter permease C-terminal" evidence="7">
    <location>
        <begin position="288"/>
        <end position="402"/>
    </location>
</feature>
<dbReference type="InterPro" id="IPR003838">
    <property type="entry name" value="ABC3_permease_C"/>
</dbReference>
<dbReference type="InterPro" id="IPR050250">
    <property type="entry name" value="Macrolide_Exporter_MacB"/>
</dbReference>
<reference evidence="8" key="2">
    <citation type="submission" date="2021-04" db="EMBL/GenBank/DDBJ databases">
        <authorList>
            <person name="Gilroy R."/>
        </authorList>
    </citation>
    <scope>NUCLEOTIDE SEQUENCE</scope>
    <source>
        <strain evidence="8">B3-3758</strain>
    </source>
</reference>
<proteinExistence type="predicted"/>
<evidence type="ECO:0000259" key="7">
    <source>
        <dbReference type="Pfam" id="PF02687"/>
    </source>
</evidence>
<feature type="transmembrane region" description="Helical" evidence="6">
    <location>
        <begin position="283"/>
        <end position="309"/>
    </location>
</feature>
<evidence type="ECO:0000256" key="1">
    <source>
        <dbReference type="ARBA" id="ARBA00004651"/>
    </source>
</evidence>
<keyword evidence="2" id="KW-1003">Cell membrane</keyword>
<sequence length="570" mass="63619">MRYLYYTIQTLRRGRTSSFIKLLSLTLGLLVGVLLFAQIAYELNYERCYPEPDRLVLARCAIYNEETGARNDADAGGSGYDHTVYDVMAPTLAEEMSQWVESATTVSDFGGKAVYLDDKLLDNTRYIMADTAFFRTMGIEVLEGDRRDMGRENAVFLSQSFAKEVFGDESPIGRELTLNKQDRLTVRGIYRDMPDNTFLGHYDFVRSIHAGGGYVFGNGWKGNDIFYAVLRLRHAEDVDAVNAGIDRVIGRHTPLSYDGWRTEFSVISLPDLHTDSPDTRQRLAILGFLGFAIFFVSAMNYILISIATLSHRAKAVGVHKCSGAGEGQVFTMFMLETVAMVLAAAVLSVLLLWLFGGVVEELLGTPLASLFTWQTLWVPLLTVAVLVVVAGVLPGRMFARIPVTQVFRRYTDGKKGWKRGLLAVQFAGVSCVLGLLMVTALQYNMLMHRDMGFRVEGLVQAECWMDVERAQGVSDYLRRQPYVEGVGQAANSVLGQYWTQPLYGNDGKRIATLNFNIVDRHYTRTMGIEIIEGDSLQKLGDVLVNEEVVRLMKWTDGAVGKQLNDFHPGG</sequence>
<feature type="transmembrane region" description="Helical" evidence="6">
    <location>
        <begin position="20"/>
        <end position="41"/>
    </location>
</feature>
<feature type="transmembrane region" description="Helical" evidence="6">
    <location>
        <begin position="376"/>
        <end position="399"/>
    </location>
</feature>
<name>A0A9E2KEW7_9BACE</name>
<evidence type="ECO:0000256" key="5">
    <source>
        <dbReference type="ARBA" id="ARBA00023136"/>
    </source>
</evidence>